<organism evidence="1 2">
    <name type="scientific">Piedraia hortae CBS 480.64</name>
    <dbReference type="NCBI Taxonomy" id="1314780"/>
    <lineage>
        <taxon>Eukaryota</taxon>
        <taxon>Fungi</taxon>
        <taxon>Dikarya</taxon>
        <taxon>Ascomycota</taxon>
        <taxon>Pezizomycotina</taxon>
        <taxon>Dothideomycetes</taxon>
        <taxon>Dothideomycetidae</taxon>
        <taxon>Capnodiales</taxon>
        <taxon>Piedraiaceae</taxon>
        <taxon>Piedraia</taxon>
    </lineage>
</organism>
<evidence type="ECO:0000313" key="1">
    <source>
        <dbReference type="EMBL" id="KAF2857472.1"/>
    </source>
</evidence>
<accession>A0A6A7BQT8</accession>
<sequence length="257" mass="28023">MSGATTGRLLLEQTRSNTYSLLDLVRPLQPGRGASIEVLSPASTGHGKTFLLYHLIALLITGQHLPTFTGTIFPTSAPDKTIIVITDHTFNVLTLAAHISSADRVRCLKHLHIFTPPPSDHAALLATIESIKGYILDTSRHVSGDRNLALIALDVSATSNVGPIVLARLLKISKDLGAVALWTRREYRDEAEDSLPQPTLRVWIRREGRAKLPSAISVADAKALGARGEFFKVENRTWRGVCVIKDGVWTTLEGPKN</sequence>
<dbReference type="EMBL" id="MU006041">
    <property type="protein sequence ID" value="KAF2857472.1"/>
    <property type="molecule type" value="Genomic_DNA"/>
</dbReference>
<gene>
    <name evidence="1" type="ORF">K470DRAFT_260770</name>
</gene>
<dbReference type="AlphaFoldDB" id="A0A6A7BQT8"/>
<name>A0A6A7BQT8_9PEZI</name>
<dbReference type="Proteomes" id="UP000799421">
    <property type="component" value="Unassembled WGS sequence"/>
</dbReference>
<dbReference type="Gene3D" id="3.40.50.300">
    <property type="entry name" value="P-loop containing nucleotide triphosphate hydrolases"/>
    <property type="match status" value="1"/>
</dbReference>
<proteinExistence type="predicted"/>
<evidence type="ECO:0008006" key="3">
    <source>
        <dbReference type="Google" id="ProtNLM"/>
    </source>
</evidence>
<evidence type="ECO:0000313" key="2">
    <source>
        <dbReference type="Proteomes" id="UP000799421"/>
    </source>
</evidence>
<reference evidence="1" key="1">
    <citation type="journal article" date="2020" name="Stud. Mycol.">
        <title>101 Dothideomycetes genomes: a test case for predicting lifestyles and emergence of pathogens.</title>
        <authorList>
            <person name="Haridas S."/>
            <person name="Albert R."/>
            <person name="Binder M."/>
            <person name="Bloem J."/>
            <person name="Labutti K."/>
            <person name="Salamov A."/>
            <person name="Andreopoulos B."/>
            <person name="Baker S."/>
            <person name="Barry K."/>
            <person name="Bills G."/>
            <person name="Bluhm B."/>
            <person name="Cannon C."/>
            <person name="Castanera R."/>
            <person name="Culley D."/>
            <person name="Daum C."/>
            <person name="Ezra D."/>
            <person name="Gonzalez J."/>
            <person name="Henrissat B."/>
            <person name="Kuo A."/>
            <person name="Liang C."/>
            <person name="Lipzen A."/>
            <person name="Lutzoni F."/>
            <person name="Magnuson J."/>
            <person name="Mondo S."/>
            <person name="Nolan M."/>
            <person name="Ohm R."/>
            <person name="Pangilinan J."/>
            <person name="Park H.-J."/>
            <person name="Ramirez L."/>
            <person name="Alfaro M."/>
            <person name="Sun H."/>
            <person name="Tritt A."/>
            <person name="Yoshinaga Y."/>
            <person name="Zwiers L.-H."/>
            <person name="Turgeon B."/>
            <person name="Goodwin S."/>
            <person name="Spatafora J."/>
            <person name="Crous P."/>
            <person name="Grigoriev I."/>
        </authorList>
    </citation>
    <scope>NUCLEOTIDE SEQUENCE</scope>
    <source>
        <strain evidence="1">CBS 480.64</strain>
    </source>
</reference>
<dbReference type="InterPro" id="IPR027417">
    <property type="entry name" value="P-loop_NTPase"/>
</dbReference>
<keyword evidence="2" id="KW-1185">Reference proteome</keyword>
<protein>
    <recommendedName>
        <fullName evidence="3">DNA recombination and repair protein Rad51-like C-terminal domain-containing protein</fullName>
    </recommendedName>
</protein>
<dbReference type="OrthoDB" id="420422at2759"/>